<evidence type="ECO:0000313" key="1">
    <source>
        <dbReference type="EMBL" id="GGJ03732.1"/>
    </source>
</evidence>
<accession>A0A830E9T7</accession>
<comment type="caution">
    <text evidence="1">The sequence shown here is derived from an EMBL/GenBank/DDBJ whole genome shotgun (WGS) entry which is preliminary data.</text>
</comment>
<proteinExistence type="predicted"/>
<reference evidence="1" key="1">
    <citation type="journal article" date="2014" name="Int. J. Syst. Evol. Microbiol.">
        <title>Complete genome sequence of Corynebacterium casei LMG S-19264T (=DSM 44701T), isolated from a smear-ripened cheese.</title>
        <authorList>
            <consortium name="US DOE Joint Genome Institute (JGI-PGF)"/>
            <person name="Walter F."/>
            <person name="Albersmeier A."/>
            <person name="Kalinowski J."/>
            <person name="Ruckert C."/>
        </authorList>
    </citation>
    <scope>NUCLEOTIDE SEQUENCE</scope>
    <source>
        <strain evidence="1">JCM 14359</strain>
    </source>
</reference>
<sequence length="579" mass="66198">MTKSDSVMTTNRETERYDPNRLRDPAELMQPQRLASLKQTRLSFTRLLMEKMIDEEWDVRPTRMELDDRGVGRVVYTIETPDRLFSFGIFSHASGDNANTDRIIAEDWDMWGFLCEGRATPDLMDAQYEQLPHVREGRATSDILIWTRANRSSRFFGHVVDALAEGHQPDIDFCARGGYLMRSSGYYGNGLNGTKEFASMDGDHPLKKPYFAQMLTVWLLRIFSYDLADHVAGARSDDAVTLDHEIKRYLGTGNSSGIGIVHYLVNHPQLLHSWLRAREVALARAKTIDPTPEEVERFRAVLDSAEQWFTDDECDTKEYFLSKDEIAAGLERAERRMDELRNGHGGSTLWGRLCEWAGDELPAETQELVHSLLLDVHPEVCSGLEESLTVSERSDVVPEMTIGTLASAIDSDYQWALAVDFDAPGAERYFWYRSIDSEEPRLGIRGEHDYEEYGFPVDIARQVQRLRADLAAWDDTDTVAAFLFEHPDHRHIVERIQTVHGLRYAEIRANPLDADFVPLSFISCLKAVWGIQKAHPKSQGWVRGTFYQGAPLPEDLRNGAESYWLYPSKPQRTAQWRKQ</sequence>
<gene>
    <name evidence="1" type="ORF">GCM10008995_11900</name>
</gene>
<name>A0A830E9T7_9EURY</name>
<keyword evidence="2" id="KW-1185">Reference proteome</keyword>
<protein>
    <submittedName>
        <fullName evidence="1">Uncharacterized protein</fullName>
    </submittedName>
</protein>
<dbReference type="EMBL" id="BMOC01000005">
    <property type="protein sequence ID" value="GGJ03732.1"/>
    <property type="molecule type" value="Genomic_DNA"/>
</dbReference>
<dbReference type="AlphaFoldDB" id="A0A830E9T7"/>
<organism evidence="1 2">
    <name type="scientific">Halobellus salinus</name>
    <dbReference type="NCBI Taxonomy" id="931585"/>
    <lineage>
        <taxon>Archaea</taxon>
        <taxon>Methanobacteriati</taxon>
        <taxon>Methanobacteriota</taxon>
        <taxon>Stenosarchaea group</taxon>
        <taxon>Halobacteria</taxon>
        <taxon>Halobacteriales</taxon>
        <taxon>Haloferacaceae</taxon>
        <taxon>Halobellus</taxon>
    </lineage>
</organism>
<dbReference type="Proteomes" id="UP000653099">
    <property type="component" value="Unassembled WGS sequence"/>
</dbReference>
<evidence type="ECO:0000313" key="2">
    <source>
        <dbReference type="Proteomes" id="UP000653099"/>
    </source>
</evidence>
<reference evidence="1" key="2">
    <citation type="submission" date="2020-09" db="EMBL/GenBank/DDBJ databases">
        <authorList>
            <person name="Sun Q."/>
            <person name="Ohkuma M."/>
        </authorList>
    </citation>
    <scope>NUCLEOTIDE SEQUENCE</scope>
    <source>
        <strain evidence="1">JCM 14359</strain>
    </source>
</reference>